<dbReference type="EMBL" id="DS178320">
    <property type="protein sequence ID" value="EHS64276.1"/>
    <property type="molecule type" value="Genomic_DNA"/>
</dbReference>
<dbReference type="RefSeq" id="XP_003889103.1">
    <property type="nucleotide sequence ID" value="XM_003889054.1"/>
</dbReference>
<sequence>MLLFCLTIAFSLLCYHSMQSRCIPLSRTVKNRGISHAGEMHPHFQNLRKRGMELAKDLGEASGQCEKGIKETTGGLKDQYGLTAPVGIDGSGQYNLVDGKVLKSGLISQTYQETKNIFFFTFLLDPAMKKQSNSPPKQLTWDIESIEILRA</sequence>
<gene>
    <name evidence="2" type="ORF">PGTG_22154</name>
</gene>
<feature type="chain" id="PRO_5003605779" evidence="1">
    <location>
        <begin position="21"/>
        <end position="151"/>
    </location>
</feature>
<name>H6QTR0_PUCGT</name>
<proteinExistence type="predicted"/>
<keyword evidence="3" id="KW-1185">Reference proteome</keyword>
<dbReference type="VEuPathDB" id="FungiDB:PGTG_22154"/>
<evidence type="ECO:0000256" key="1">
    <source>
        <dbReference type="SAM" id="SignalP"/>
    </source>
</evidence>
<accession>H6QTR0</accession>
<dbReference type="HOGENOM" id="CLU_1949886_0_0_1"/>
<dbReference type="GeneID" id="13541754"/>
<dbReference type="OrthoDB" id="10298023at2759"/>
<feature type="signal peptide" evidence="1">
    <location>
        <begin position="1"/>
        <end position="20"/>
    </location>
</feature>
<evidence type="ECO:0000313" key="2">
    <source>
        <dbReference type="EMBL" id="EHS64276.1"/>
    </source>
</evidence>
<protein>
    <submittedName>
        <fullName evidence="2">Uncharacterized protein</fullName>
    </submittedName>
</protein>
<evidence type="ECO:0000313" key="3">
    <source>
        <dbReference type="Proteomes" id="UP000008783"/>
    </source>
</evidence>
<organism evidence="2 3">
    <name type="scientific">Puccinia graminis f. sp. tritici (strain CRL 75-36-700-3 / race SCCL)</name>
    <name type="common">Black stem rust fungus</name>
    <dbReference type="NCBI Taxonomy" id="418459"/>
    <lineage>
        <taxon>Eukaryota</taxon>
        <taxon>Fungi</taxon>
        <taxon>Dikarya</taxon>
        <taxon>Basidiomycota</taxon>
        <taxon>Pucciniomycotina</taxon>
        <taxon>Pucciniomycetes</taxon>
        <taxon>Pucciniales</taxon>
        <taxon>Pucciniaceae</taxon>
        <taxon>Puccinia</taxon>
    </lineage>
</organism>
<reference evidence="3" key="1">
    <citation type="journal article" date="2011" name="Proc. Natl. Acad. Sci. U.S.A.">
        <title>Obligate biotrophy features unraveled by the genomic analysis of rust fungi.</title>
        <authorList>
            <person name="Duplessis S."/>
            <person name="Cuomo C.A."/>
            <person name="Lin Y.-C."/>
            <person name="Aerts A."/>
            <person name="Tisserant E."/>
            <person name="Veneault-Fourrey C."/>
            <person name="Joly D.L."/>
            <person name="Hacquard S."/>
            <person name="Amselem J."/>
            <person name="Cantarel B.L."/>
            <person name="Chiu R."/>
            <person name="Coutinho P.M."/>
            <person name="Feau N."/>
            <person name="Field M."/>
            <person name="Frey P."/>
            <person name="Gelhaye E."/>
            <person name="Goldberg J."/>
            <person name="Grabherr M.G."/>
            <person name="Kodira C.D."/>
            <person name="Kohler A."/>
            <person name="Kuees U."/>
            <person name="Lindquist E.A."/>
            <person name="Lucas S.M."/>
            <person name="Mago R."/>
            <person name="Mauceli E."/>
            <person name="Morin E."/>
            <person name="Murat C."/>
            <person name="Pangilinan J.L."/>
            <person name="Park R."/>
            <person name="Pearson M."/>
            <person name="Quesneville H."/>
            <person name="Rouhier N."/>
            <person name="Sakthikumar S."/>
            <person name="Salamov A.A."/>
            <person name="Schmutz J."/>
            <person name="Selles B."/>
            <person name="Shapiro H."/>
            <person name="Tanguay P."/>
            <person name="Tuskan G.A."/>
            <person name="Henrissat B."/>
            <person name="Van de Peer Y."/>
            <person name="Rouze P."/>
            <person name="Ellis J.G."/>
            <person name="Dodds P.N."/>
            <person name="Schein J.E."/>
            <person name="Zhong S."/>
            <person name="Hamelin R.C."/>
            <person name="Grigoriev I.V."/>
            <person name="Szabo L.J."/>
            <person name="Martin F."/>
        </authorList>
    </citation>
    <scope>NUCLEOTIDE SEQUENCE [LARGE SCALE GENOMIC DNA]</scope>
    <source>
        <strain evidence="3">CRL 75-36-700-3 / race SCCL</strain>
    </source>
</reference>
<dbReference type="AlphaFoldDB" id="H6QTR0"/>
<keyword evidence="1" id="KW-0732">Signal</keyword>
<dbReference type="Proteomes" id="UP000008783">
    <property type="component" value="Unassembled WGS sequence"/>
</dbReference>
<dbReference type="InParanoid" id="H6QTR0"/>